<gene>
    <name evidence="3" type="ORF">KPZU09_07240</name>
</gene>
<keyword evidence="1" id="KW-0560">Oxidoreductase</keyword>
<accession>A0A919HM11</accession>
<dbReference type="InterPro" id="IPR006656">
    <property type="entry name" value="Mopterin_OxRdtase"/>
</dbReference>
<dbReference type="AlphaFoldDB" id="A0A919HM11"/>
<dbReference type="Proteomes" id="UP000655094">
    <property type="component" value="Unassembled WGS sequence"/>
</dbReference>
<feature type="domain" description="Molybdopterin oxidoreductase" evidence="2">
    <location>
        <begin position="5"/>
        <end position="131"/>
    </location>
</feature>
<reference evidence="3" key="1">
    <citation type="submission" date="2020-10" db="EMBL/GenBank/DDBJ databases">
        <title>Genome Sequence of ESBL Producing Zambian Clinical Strains.</title>
        <authorList>
            <person name="Shawa M."/>
            <person name="Furuta Y."/>
            <person name="Simbotwe M."/>
            <person name="Mulenga E."/>
            <person name="Mubanga M."/>
            <person name="Mulenga G."/>
            <person name="Kaile C."/>
            <person name="Zorigt T."/>
            <person name="Hang'ombe B."/>
            <person name="Higashi H."/>
        </authorList>
    </citation>
    <scope>NUCLEOTIDE SEQUENCE</scope>
    <source>
        <strain evidence="3">Zam_UTH_09</strain>
    </source>
</reference>
<sequence length="205" mass="22133">MPAGFGYNCADSHPIVARRVIKARDNGAKIIVCDPRRIETARIADRHLQLNNGSNMALVNAFGYVLLEEELYNKTYVERYTEGLDAYREAVKDYAPEAVEGIVGVSAREIREAMRIFAAAPSATIMWGMGSPSLAAVDVVRGPASPALLTGTRRPNVGVGPVRGQNNVQGACDMGVLPNLFPGYQEVTDPAVRAKFAAARASTRR</sequence>
<comment type="caution">
    <text evidence="3">The sequence shown here is derived from an EMBL/GenBank/DDBJ whole genome shotgun (WGS) entry which is preliminary data.</text>
</comment>
<dbReference type="GO" id="GO:0016020">
    <property type="term" value="C:membrane"/>
    <property type="evidence" value="ECO:0007669"/>
    <property type="project" value="TreeGrafter"/>
</dbReference>
<name>A0A919HM11_KLEPN</name>
<dbReference type="InterPro" id="IPR050123">
    <property type="entry name" value="Prok_molybdopt-oxidoreductase"/>
</dbReference>
<dbReference type="Gene3D" id="3.40.228.10">
    <property type="entry name" value="Dimethylsulfoxide Reductase, domain 2"/>
    <property type="match status" value="1"/>
</dbReference>
<evidence type="ECO:0000259" key="2">
    <source>
        <dbReference type="Pfam" id="PF00384"/>
    </source>
</evidence>
<dbReference type="PANTHER" id="PTHR43105:SF14">
    <property type="entry name" value="FORMATE DEHYDROGENASE H"/>
    <property type="match status" value="1"/>
</dbReference>
<dbReference type="Pfam" id="PF00384">
    <property type="entry name" value="Molybdopterin"/>
    <property type="match status" value="1"/>
</dbReference>
<dbReference type="GO" id="GO:0022904">
    <property type="term" value="P:respiratory electron transport chain"/>
    <property type="evidence" value="ECO:0007669"/>
    <property type="project" value="TreeGrafter"/>
</dbReference>
<dbReference type="GO" id="GO:0003954">
    <property type="term" value="F:NADH dehydrogenase activity"/>
    <property type="evidence" value="ECO:0007669"/>
    <property type="project" value="TreeGrafter"/>
</dbReference>
<organism evidence="3 4">
    <name type="scientific">Klebsiella pneumoniae</name>
    <dbReference type="NCBI Taxonomy" id="573"/>
    <lineage>
        <taxon>Bacteria</taxon>
        <taxon>Pseudomonadati</taxon>
        <taxon>Pseudomonadota</taxon>
        <taxon>Gammaproteobacteria</taxon>
        <taxon>Enterobacterales</taxon>
        <taxon>Enterobacteriaceae</taxon>
        <taxon>Klebsiella/Raoultella group</taxon>
        <taxon>Klebsiella</taxon>
        <taxon>Klebsiella pneumoniae complex</taxon>
    </lineage>
</organism>
<dbReference type="PANTHER" id="PTHR43105">
    <property type="entry name" value="RESPIRATORY NITRATE REDUCTASE"/>
    <property type="match status" value="1"/>
</dbReference>
<dbReference type="EMBL" id="BNFF01000001">
    <property type="protein sequence ID" value="GHK50988.1"/>
    <property type="molecule type" value="Genomic_DNA"/>
</dbReference>
<dbReference type="SUPFAM" id="SSF53706">
    <property type="entry name" value="Formate dehydrogenase/DMSO reductase, domains 1-3"/>
    <property type="match status" value="1"/>
</dbReference>
<dbReference type="Gene3D" id="3.40.50.740">
    <property type="match status" value="1"/>
</dbReference>
<proteinExistence type="predicted"/>
<protein>
    <recommendedName>
        <fullName evidence="2">Molybdopterin oxidoreductase domain-containing protein</fullName>
    </recommendedName>
</protein>
<evidence type="ECO:0000313" key="4">
    <source>
        <dbReference type="Proteomes" id="UP000655094"/>
    </source>
</evidence>
<evidence type="ECO:0000256" key="1">
    <source>
        <dbReference type="ARBA" id="ARBA00023002"/>
    </source>
</evidence>
<evidence type="ECO:0000313" key="3">
    <source>
        <dbReference type="EMBL" id="GHK50988.1"/>
    </source>
</evidence>